<evidence type="ECO:0000313" key="2">
    <source>
        <dbReference type="Proteomes" id="UP000807115"/>
    </source>
</evidence>
<dbReference type="EMBL" id="CM027681">
    <property type="protein sequence ID" value="KAG0541415.1"/>
    <property type="molecule type" value="Genomic_DNA"/>
</dbReference>
<evidence type="ECO:0000313" key="1">
    <source>
        <dbReference type="EMBL" id="KAG0541415.1"/>
    </source>
</evidence>
<gene>
    <name evidence="1" type="ORF">BDA96_02G014800</name>
</gene>
<comment type="caution">
    <text evidence="1">The sequence shown here is derived from an EMBL/GenBank/DDBJ whole genome shotgun (WGS) entry which is preliminary data.</text>
</comment>
<dbReference type="Proteomes" id="UP000807115">
    <property type="component" value="Chromosome 2"/>
</dbReference>
<dbReference type="Gene3D" id="3.30.200.20">
    <property type="entry name" value="Phosphorylase Kinase, domain 1"/>
    <property type="match status" value="1"/>
</dbReference>
<reference evidence="1" key="2">
    <citation type="submission" date="2020-10" db="EMBL/GenBank/DDBJ databases">
        <authorList>
            <person name="Cooper E.A."/>
            <person name="Brenton Z.W."/>
            <person name="Flinn B.S."/>
            <person name="Jenkins J."/>
            <person name="Shu S."/>
            <person name="Flowers D."/>
            <person name="Luo F."/>
            <person name="Wang Y."/>
            <person name="Xia P."/>
            <person name="Barry K."/>
            <person name="Daum C."/>
            <person name="Lipzen A."/>
            <person name="Yoshinaga Y."/>
            <person name="Schmutz J."/>
            <person name="Saski C."/>
            <person name="Vermerris W."/>
            <person name="Kresovich S."/>
        </authorList>
    </citation>
    <scope>NUCLEOTIDE SEQUENCE</scope>
</reference>
<organism evidence="1 2">
    <name type="scientific">Sorghum bicolor</name>
    <name type="common">Sorghum</name>
    <name type="synonym">Sorghum vulgare</name>
    <dbReference type="NCBI Taxonomy" id="4558"/>
    <lineage>
        <taxon>Eukaryota</taxon>
        <taxon>Viridiplantae</taxon>
        <taxon>Streptophyta</taxon>
        <taxon>Embryophyta</taxon>
        <taxon>Tracheophyta</taxon>
        <taxon>Spermatophyta</taxon>
        <taxon>Magnoliopsida</taxon>
        <taxon>Liliopsida</taxon>
        <taxon>Poales</taxon>
        <taxon>Poaceae</taxon>
        <taxon>PACMAD clade</taxon>
        <taxon>Panicoideae</taxon>
        <taxon>Andropogonodae</taxon>
        <taxon>Andropogoneae</taxon>
        <taxon>Sorghinae</taxon>
        <taxon>Sorghum</taxon>
    </lineage>
</organism>
<dbReference type="SUPFAM" id="SSF56112">
    <property type="entry name" value="Protein kinase-like (PK-like)"/>
    <property type="match status" value="1"/>
</dbReference>
<dbReference type="AlphaFoldDB" id="A0A921RKA5"/>
<accession>A0A921RKA5</accession>
<proteinExistence type="predicted"/>
<evidence type="ECO:0008006" key="3">
    <source>
        <dbReference type="Google" id="ProtNLM"/>
    </source>
</evidence>
<name>A0A921RKA5_SORBI</name>
<sequence>MDSGATDREVWEKKLEKKLQDPTVEKAAGSLPLEFLKVITCDFSTERELGRGAYGVVYKSLIGIRDMR</sequence>
<dbReference type="InterPro" id="IPR011009">
    <property type="entry name" value="Kinase-like_dom_sf"/>
</dbReference>
<protein>
    <recommendedName>
        <fullName evidence="3">Protein kinase domain-containing protein</fullName>
    </recommendedName>
</protein>
<reference evidence="1" key="1">
    <citation type="journal article" date="2019" name="BMC Genomics">
        <title>A new reference genome for Sorghum bicolor reveals high levels of sequence similarity between sweet and grain genotypes: implications for the genetics of sugar metabolism.</title>
        <authorList>
            <person name="Cooper E.A."/>
            <person name="Brenton Z.W."/>
            <person name="Flinn B.S."/>
            <person name="Jenkins J."/>
            <person name="Shu S."/>
            <person name="Flowers D."/>
            <person name="Luo F."/>
            <person name="Wang Y."/>
            <person name="Xia P."/>
            <person name="Barry K."/>
            <person name="Daum C."/>
            <person name="Lipzen A."/>
            <person name="Yoshinaga Y."/>
            <person name="Schmutz J."/>
            <person name="Saski C."/>
            <person name="Vermerris W."/>
            <person name="Kresovich S."/>
        </authorList>
    </citation>
    <scope>NUCLEOTIDE SEQUENCE</scope>
</reference>